<name>A0ABW2HRG6_9ACTN</name>
<evidence type="ECO:0000313" key="2">
    <source>
        <dbReference type="Proteomes" id="UP001596548"/>
    </source>
</evidence>
<organism evidence="1 2">
    <name type="scientific">Paractinoplanes rhizophilus</name>
    <dbReference type="NCBI Taxonomy" id="1416877"/>
    <lineage>
        <taxon>Bacteria</taxon>
        <taxon>Bacillati</taxon>
        <taxon>Actinomycetota</taxon>
        <taxon>Actinomycetes</taxon>
        <taxon>Micromonosporales</taxon>
        <taxon>Micromonosporaceae</taxon>
        <taxon>Paractinoplanes</taxon>
    </lineage>
</organism>
<sequence length="166" mass="18121">MLSRWENNYRHLSEEPLKFNVAVNDGAHTAQNAHTGRDHGPQVPLRSIPGVKTIEGRIYGDSGWPHAANASTKWSDPATMNRTINEYVRANWAQIRSDLAIEGKHETVFDAGHRIGEGFVNRGMGGSGPPHAQYVTTSVVRLVIKVVPGSDPPDVYIKTSFPAALG</sequence>
<dbReference type="Proteomes" id="UP001596548">
    <property type="component" value="Unassembled WGS sequence"/>
</dbReference>
<evidence type="ECO:0008006" key="3">
    <source>
        <dbReference type="Google" id="ProtNLM"/>
    </source>
</evidence>
<proteinExistence type="predicted"/>
<dbReference type="RefSeq" id="WP_378969154.1">
    <property type="nucleotide sequence ID" value="NZ_JBHTBJ010000011.1"/>
</dbReference>
<evidence type="ECO:0000313" key="1">
    <source>
        <dbReference type="EMBL" id="MFC7275710.1"/>
    </source>
</evidence>
<reference evidence="2" key="1">
    <citation type="journal article" date="2019" name="Int. J. Syst. Evol. Microbiol.">
        <title>The Global Catalogue of Microorganisms (GCM) 10K type strain sequencing project: providing services to taxonomists for standard genome sequencing and annotation.</title>
        <authorList>
            <consortium name="The Broad Institute Genomics Platform"/>
            <consortium name="The Broad Institute Genome Sequencing Center for Infectious Disease"/>
            <person name="Wu L."/>
            <person name="Ma J."/>
        </authorList>
    </citation>
    <scope>NUCLEOTIDE SEQUENCE [LARGE SCALE GENOMIC DNA]</scope>
    <source>
        <strain evidence="2">XZYJT-10</strain>
    </source>
</reference>
<accession>A0ABW2HRG6</accession>
<gene>
    <name evidence="1" type="ORF">ACFQS1_17110</name>
</gene>
<protein>
    <recommendedName>
        <fullName evidence="3">Bacterial CdiA-CT RNAse A domain-containing protein</fullName>
    </recommendedName>
</protein>
<comment type="caution">
    <text evidence="1">The sequence shown here is derived from an EMBL/GenBank/DDBJ whole genome shotgun (WGS) entry which is preliminary data.</text>
</comment>
<keyword evidence="2" id="KW-1185">Reference proteome</keyword>
<dbReference type="EMBL" id="JBHTBJ010000011">
    <property type="protein sequence ID" value="MFC7275710.1"/>
    <property type="molecule type" value="Genomic_DNA"/>
</dbReference>